<evidence type="ECO:0000313" key="7">
    <source>
        <dbReference type="EMBL" id="GIU45430.1"/>
    </source>
</evidence>
<keyword evidence="4 6" id="KW-0143">Chaperone</keyword>
<dbReference type="Gene3D" id="3.90.1280.10">
    <property type="entry name" value="HSP33 redox switch-like"/>
    <property type="match status" value="1"/>
</dbReference>
<dbReference type="InterPro" id="IPR016154">
    <property type="entry name" value="Heat_shock_Hsp33_C"/>
</dbReference>
<evidence type="ECO:0000256" key="6">
    <source>
        <dbReference type="HAMAP-Rule" id="MF_00117"/>
    </source>
</evidence>
<feature type="disulfide bond" description="Redox-active" evidence="6">
    <location>
        <begin position="262"/>
        <end position="265"/>
    </location>
</feature>
<dbReference type="PIRSF" id="PIRSF005261">
    <property type="entry name" value="Heat_shock_Hsp33"/>
    <property type="match status" value="1"/>
</dbReference>
<name>A0ABQ4PD00_9GAMM</name>
<evidence type="ECO:0000256" key="1">
    <source>
        <dbReference type="ARBA" id="ARBA00022490"/>
    </source>
</evidence>
<dbReference type="SUPFAM" id="SSF64397">
    <property type="entry name" value="Hsp33 domain"/>
    <property type="match status" value="1"/>
</dbReference>
<dbReference type="InterPro" id="IPR023212">
    <property type="entry name" value="Hsp33_helix_hairpin_bin_dom_sf"/>
</dbReference>
<dbReference type="InterPro" id="IPR016153">
    <property type="entry name" value="Heat_shock_Hsp33_N"/>
</dbReference>
<protein>
    <recommendedName>
        <fullName evidence="6">33 kDa chaperonin</fullName>
    </recommendedName>
    <alternativeName>
        <fullName evidence="6">Heat shock protein 33 homolog</fullName>
        <shortName evidence="6">HSP33</shortName>
    </alternativeName>
</protein>
<keyword evidence="1 6" id="KW-0963">Cytoplasm</keyword>
<dbReference type="InterPro" id="IPR000397">
    <property type="entry name" value="Heat_shock_Hsp33"/>
</dbReference>
<proteinExistence type="inferred from homology"/>
<dbReference type="Pfam" id="PF01430">
    <property type="entry name" value="HSP33"/>
    <property type="match status" value="1"/>
</dbReference>
<evidence type="ECO:0000313" key="8">
    <source>
        <dbReference type="Proteomes" id="UP000887104"/>
    </source>
</evidence>
<keyword evidence="3 6" id="KW-1015">Disulfide bond</keyword>
<evidence type="ECO:0000256" key="4">
    <source>
        <dbReference type="ARBA" id="ARBA00023186"/>
    </source>
</evidence>
<sequence length="290" mass="32549">MTEKMSKDNLYRYLFENASVRGELVQLESSYQEVISAHEYPLAIQKVLGELMASTSLLTATLKFSGDISIQLQGDGPVSLAVINGNNLQQLRGVSRWDGEIADDASLQQMFGKGYMVITLTPNDGERYQGVVGLEKETLAECLEDYFQQSEQLPTKIKLFADTKQAAGMFLQVLPTDGNHNEEFDHLSILTETVKQEELFTLEAEEVLHRLYHEEEVRLYEPVAVTFKCTCSKERSAKAIRTVSKEEIDAIIAELGKVEMGCEYCNSKYIFDSIDIEAIYANAPSNDVTQ</sequence>
<keyword evidence="2 6" id="KW-0862">Zinc</keyword>
<dbReference type="CDD" id="cd00498">
    <property type="entry name" value="Hsp33"/>
    <property type="match status" value="1"/>
</dbReference>
<dbReference type="Gene3D" id="3.55.30.10">
    <property type="entry name" value="Hsp33 domain"/>
    <property type="match status" value="1"/>
</dbReference>
<comment type="caution">
    <text evidence="7">The sequence shown here is derived from an EMBL/GenBank/DDBJ whole genome shotgun (WGS) entry which is preliminary data.</text>
</comment>
<gene>
    <name evidence="6 7" type="primary">hslO</name>
    <name evidence="7" type="ORF">TUM4438_18880</name>
</gene>
<dbReference type="Gene3D" id="1.10.287.480">
    <property type="entry name" value="helix hairpin bin"/>
    <property type="match status" value="1"/>
</dbReference>
<dbReference type="HAMAP" id="MF_00117">
    <property type="entry name" value="HslO"/>
    <property type="match status" value="1"/>
</dbReference>
<dbReference type="SUPFAM" id="SSF118352">
    <property type="entry name" value="HSP33 redox switch-like"/>
    <property type="match status" value="1"/>
</dbReference>
<comment type="function">
    <text evidence="6">Redox regulated molecular chaperone. Protects both thermally unfolding and oxidatively damaged proteins from irreversible aggregation. Plays an important role in the bacterial defense system toward oxidative stress.</text>
</comment>
<dbReference type="Proteomes" id="UP000887104">
    <property type="component" value="Unassembled WGS sequence"/>
</dbReference>
<keyword evidence="8" id="KW-1185">Reference proteome</keyword>
<comment type="subcellular location">
    <subcellularLocation>
        <location evidence="6">Cytoplasm</location>
    </subcellularLocation>
</comment>
<evidence type="ECO:0000256" key="3">
    <source>
        <dbReference type="ARBA" id="ARBA00023157"/>
    </source>
</evidence>
<organism evidence="7 8">
    <name type="scientific">Shewanella sairae</name>
    <dbReference type="NCBI Taxonomy" id="190310"/>
    <lineage>
        <taxon>Bacteria</taxon>
        <taxon>Pseudomonadati</taxon>
        <taxon>Pseudomonadota</taxon>
        <taxon>Gammaproteobacteria</taxon>
        <taxon>Alteromonadales</taxon>
        <taxon>Shewanellaceae</taxon>
        <taxon>Shewanella</taxon>
    </lineage>
</organism>
<dbReference type="NCBIfam" id="NF001033">
    <property type="entry name" value="PRK00114.1"/>
    <property type="match status" value="1"/>
</dbReference>
<evidence type="ECO:0000256" key="2">
    <source>
        <dbReference type="ARBA" id="ARBA00022833"/>
    </source>
</evidence>
<comment type="similarity">
    <text evidence="6">Belongs to the HSP33 family.</text>
</comment>
<reference evidence="7" key="1">
    <citation type="submission" date="2021-05" db="EMBL/GenBank/DDBJ databases">
        <title>Molecular characterization for Shewanella algae harboring chromosomal blaOXA-55-like strains isolated from clinical and environment sample.</title>
        <authorList>
            <person name="Ohama Y."/>
            <person name="Aoki K."/>
            <person name="Harada S."/>
            <person name="Moriya K."/>
            <person name="Ishii Y."/>
            <person name="Tateda K."/>
        </authorList>
    </citation>
    <scope>NUCLEOTIDE SEQUENCE</scope>
    <source>
        <strain evidence="7">JCM 11563</strain>
    </source>
</reference>
<dbReference type="EMBL" id="BPEY01000028">
    <property type="protein sequence ID" value="GIU45430.1"/>
    <property type="molecule type" value="Genomic_DNA"/>
</dbReference>
<dbReference type="PANTHER" id="PTHR30111:SF1">
    <property type="entry name" value="33 KDA CHAPERONIN"/>
    <property type="match status" value="1"/>
</dbReference>
<evidence type="ECO:0000256" key="5">
    <source>
        <dbReference type="ARBA" id="ARBA00023284"/>
    </source>
</evidence>
<accession>A0ABQ4PD00</accession>
<comment type="PTM">
    <text evidence="6">Under oxidizing conditions two disulfide bonds are formed involving the reactive cysteines. Under reducing conditions zinc is bound to the reactive cysteines and the protein is inactive.</text>
</comment>
<dbReference type="PANTHER" id="PTHR30111">
    <property type="entry name" value="33 KDA CHAPERONIN"/>
    <property type="match status" value="1"/>
</dbReference>
<keyword evidence="5 6" id="KW-0676">Redox-active center</keyword>
<feature type="disulfide bond" description="Redox-active" evidence="6">
    <location>
        <begin position="229"/>
        <end position="231"/>
    </location>
</feature>